<evidence type="ECO:0000256" key="1">
    <source>
        <dbReference type="ARBA" id="ARBA00004613"/>
    </source>
</evidence>
<name>L5L0H3_PTEAL</name>
<dbReference type="Gene3D" id="3.30.60.30">
    <property type="match status" value="3"/>
</dbReference>
<dbReference type="InterPro" id="IPR002350">
    <property type="entry name" value="Kazal_dom"/>
</dbReference>
<dbReference type="SUPFAM" id="SSF100895">
    <property type="entry name" value="Kazal-type serine protease inhibitors"/>
    <property type="match status" value="3"/>
</dbReference>
<dbReference type="InterPro" id="IPR050159">
    <property type="entry name" value="Kazal-type_SerProtInhib"/>
</dbReference>
<dbReference type="Pfam" id="PF00050">
    <property type="entry name" value="Kazal_1"/>
    <property type="match status" value="3"/>
</dbReference>
<dbReference type="eggNOG" id="KOG3649">
    <property type="taxonomic scope" value="Eukaryota"/>
</dbReference>
<dbReference type="EMBL" id="KB030406">
    <property type="protein sequence ID" value="ELK17244.1"/>
    <property type="molecule type" value="Genomic_DNA"/>
</dbReference>
<gene>
    <name evidence="5" type="ORF">PAL_GLEAN10018724</name>
</gene>
<keyword evidence="3" id="KW-1015">Disulfide bond</keyword>
<dbReference type="InParanoid" id="L5L0H3"/>
<dbReference type="Proteomes" id="UP000010552">
    <property type="component" value="Unassembled WGS sequence"/>
</dbReference>
<reference evidence="6" key="1">
    <citation type="journal article" date="2013" name="Science">
        <title>Comparative analysis of bat genomes provides insight into the evolution of flight and immunity.</title>
        <authorList>
            <person name="Zhang G."/>
            <person name="Cowled C."/>
            <person name="Shi Z."/>
            <person name="Huang Z."/>
            <person name="Bishop-Lilly K.A."/>
            <person name="Fang X."/>
            <person name="Wynne J.W."/>
            <person name="Xiong Z."/>
            <person name="Baker M.L."/>
            <person name="Zhao W."/>
            <person name="Tachedjian M."/>
            <person name="Zhu Y."/>
            <person name="Zhou P."/>
            <person name="Jiang X."/>
            <person name="Ng J."/>
            <person name="Yang L."/>
            <person name="Wu L."/>
            <person name="Xiao J."/>
            <person name="Feng Y."/>
            <person name="Chen Y."/>
            <person name="Sun X."/>
            <person name="Zhang Y."/>
            <person name="Marsh G.A."/>
            <person name="Crameri G."/>
            <person name="Broder C.C."/>
            <person name="Frey K.G."/>
            <person name="Wang L.F."/>
            <person name="Wang J."/>
        </authorList>
    </citation>
    <scope>NUCLEOTIDE SEQUENCE [LARGE SCALE GENOMIC DNA]</scope>
</reference>
<evidence type="ECO:0000313" key="6">
    <source>
        <dbReference type="Proteomes" id="UP000010552"/>
    </source>
</evidence>
<feature type="non-terminal residue" evidence="5">
    <location>
        <position position="1"/>
    </location>
</feature>
<dbReference type="FunFam" id="3.30.60.30:FF:000037">
    <property type="entry name" value="Ovomucoid"/>
    <property type="match status" value="1"/>
</dbReference>
<organism evidence="5 6">
    <name type="scientific">Pteropus alecto</name>
    <name type="common">Black flying fox</name>
    <dbReference type="NCBI Taxonomy" id="9402"/>
    <lineage>
        <taxon>Eukaryota</taxon>
        <taxon>Metazoa</taxon>
        <taxon>Chordata</taxon>
        <taxon>Craniata</taxon>
        <taxon>Vertebrata</taxon>
        <taxon>Euteleostomi</taxon>
        <taxon>Mammalia</taxon>
        <taxon>Eutheria</taxon>
        <taxon>Laurasiatheria</taxon>
        <taxon>Chiroptera</taxon>
        <taxon>Yinpterochiroptera</taxon>
        <taxon>Pteropodoidea</taxon>
        <taxon>Pteropodidae</taxon>
        <taxon>Pteropodinae</taxon>
        <taxon>Pteropus</taxon>
    </lineage>
</organism>
<dbReference type="AlphaFoldDB" id="L5L0H3"/>
<dbReference type="PROSITE" id="PS00282">
    <property type="entry name" value="KAZAL_1"/>
    <property type="match status" value="2"/>
</dbReference>
<evidence type="ECO:0000313" key="5">
    <source>
        <dbReference type="EMBL" id="ELK17244.1"/>
    </source>
</evidence>
<feature type="domain" description="Kazal-like" evidence="4">
    <location>
        <begin position="179"/>
        <end position="224"/>
    </location>
</feature>
<comment type="subcellular location">
    <subcellularLocation>
        <location evidence="1">Secreted</location>
    </subcellularLocation>
</comment>
<accession>L5L0H3</accession>
<keyword evidence="6" id="KW-1185">Reference proteome</keyword>
<protein>
    <submittedName>
        <fullName evidence="5">Serine protease inhibitor Kazal-type 7</fullName>
    </submittedName>
</protein>
<dbReference type="STRING" id="9402.L5L0H3"/>
<dbReference type="CDD" id="cd00104">
    <property type="entry name" value="KAZAL_FS"/>
    <property type="match status" value="2"/>
</dbReference>
<proteinExistence type="predicted"/>
<feature type="domain" description="Kazal-like" evidence="4">
    <location>
        <begin position="78"/>
        <end position="112"/>
    </location>
</feature>
<keyword evidence="2" id="KW-0964">Secreted</keyword>
<dbReference type="InterPro" id="IPR036058">
    <property type="entry name" value="Kazal_dom_sf"/>
</dbReference>
<evidence type="ECO:0000256" key="2">
    <source>
        <dbReference type="ARBA" id="ARBA00022525"/>
    </source>
</evidence>
<dbReference type="PANTHER" id="PTHR47499:SF1">
    <property type="entry name" value="SERINE PROTEASE INHIBITOR KAZAL-TYPE 7"/>
    <property type="match status" value="1"/>
</dbReference>
<evidence type="ECO:0000259" key="4">
    <source>
        <dbReference type="PROSITE" id="PS51465"/>
    </source>
</evidence>
<sequence>KDKRGCITRSEGRLPGKGGLGMRLFQVDCGEFRDPKVYCTRESNPHCGSDGQTYGNKCAFCKAVAKNPTENTSCLSVYKPVCGSDGKTYGNRCVFNKAKRQLGKAHLYLTVISRLSPPIIAYPQQLAKWKEQGMADAAVVTALSSLCIIATSSMKTIGGLLLLCTVTYFCSSSEAASLPLTTVDCSIYKKYPVVAIPCPIAYMPVCGSDYITYGNECHLCTESL</sequence>
<evidence type="ECO:0000256" key="3">
    <source>
        <dbReference type="ARBA" id="ARBA00023157"/>
    </source>
</evidence>
<dbReference type="PROSITE" id="PS51465">
    <property type="entry name" value="KAZAL_2"/>
    <property type="match status" value="3"/>
</dbReference>
<dbReference type="PANTHER" id="PTHR47499">
    <property type="entry name" value="SERINE PROTEASE INHIBITOR KAZAL-TYPE 7 SPINK7"/>
    <property type="match status" value="1"/>
</dbReference>
<dbReference type="SMART" id="SM00280">
    <property type="entry name" value="KAZAL"/>
    <property type="match status" value="3"/>
</dbReference>
<dbReference type="GO" id="GO:0005576">
    <property type="term" value="C:extracellular region"/>
    <property type="evidence" value="ECO:0007669"/>
    <property type="project" value="UniProtKB-SubCell"/>
</dbReference>
<feature type="domain" description="Kazal-like" evidence="4">
    <location>
        <begin position="23"/>
        <end position="76"/>
    </location>
</feature>